<dbReference type="KEGG" id="dov:DSCO28_55520"/>
<organism evidence="1 2">
    <name type="scientific">Desulfosarcina ovata subsp. sediminis</name>
    <dbReference type="NCBI Taxonomy" id="885957"/>
    <lineage>
        <taxon>Bacteria</taxon>
        <taxon>Pseudomonadati</taxon>
        <taxon>Thermodesulfobacteriota</taxon>
        <taxon>Desulfobacteria</taxon>
        <taxon>Desulfobacterales</taxon>
        <taxon>Desulfosarcinaceae</taxon>
        <taxon>Desulfosarcina</taxon>
    </lineage>
</organism>
<protein>
    <recommendedName>
        <fullName evidence="3">Alginate export domain-containing protein</fullName>
    </recommendedName>
</protein>
<evidence type="ECO:0000313" key="2">
    <source>
        <dbReference type="Proteomes" id="UP000425960"/>
    </source>
</evidence>
<reference evidence="1 2" key="1">
    <citation type="submission" date="2019-11" db="EMBL/GenBank/DDBJ databases">
        <title>Comparative genomics of hydrocarbon-degrading Desulfosarcina strains.</title>
        <authorList>
            <person name="Watanabe M."/>
            <person name="Kojima H."/>
            <person name="Fukui M."/>
        </authorList>
    </citation>
    <scope>NUCLEOTIDE SEQUENCE [LARGE SCALE GENOMIC DNA]</scope>
    <source>
        <strain evidence="1 2">28bB2T</strain>
    </source>
</reference>
<dbReference type="EMBL" id="AP021876">
    <property type="protein sequence ID" value="BBO84986.1"/>
    <property type="molecule type" value="Genomic_DNA"/>
</dbReference>
<evidence type="ECO:0008006" key="3">
    <source>
        <dbReference type="Google" id="ProtNLM"/>
    </source>
</evidence>
<sequence length="466" mass="52846">MELSIDFKIVFLDGVIGRRRTAIRIPPSILAKNIISKSILVLLVMAACCGTVTAGEYDFTIPEARPKHYELGARLEARTIYHRFDETSARYRLIRFQDDPGSDAHDWYLSAELSGRYRTGMLQAVLLTHHEFADTYTENEWINKIYEGYVSLTPTPHLTLDAGKKLVLWGKGYAWNPVGFINPPKDPDDPTLSLEGNTFAGVDLIKSFTTGGLANIGLTAMLLPVIEDWTNEDFGDDGDLNAAVKLYLLWHDTDLDFICYDGPSQPLSLGFDFARNLAENVEVHGELAYRRDAAHVVIDADGPSTPSREDQVSYLIGMRYLNARDTTFIAEYYHNGNGYDRDEMKAFFADQEAAFDRWQTTGDSSSMQRAGRLAGPVYQQRNMGEDYFYLKISQKEPFDILYFTPWITSMVNLQDFSFNLQPGLTWTPVTNLELNCRVGIPVGASRTEFGEKPDAWRPEAWVRYYF</sequence>
<dbReference type="Proteomes" id="UP000425960">
    <property type="component" value="Chromosome"/>
</dbReference>
<dbReference type="AlphaFoldDB" id="A0A5K7ZXV1"/>
<gene>
    <name evidence="1" type="ORF">DSCO28_55520</name>
</gene>
<accession>A0A5K7ZXV1</accession>
<evidence type="ECO:0000313" key="1">
    <source>
        <dbReference type="EMBL" id="BBO84986.1"/>
    </source>
</evidence>
<proteinExistence type="predicted"/>
<name>A0A5K7ZXV1_9BACT</name>